<evidence type="ECO:0000256" key="2">
    <source>
        <dbReference type="ARBA" id="ARBA00022884"/>
    </source>
</evidence>
<evidence type="ECO:0000313" key="6">
    <source>
        <dbReference type="EMBL" id="EFX02351.1"/>
    </source>
</evidence>
<dbReference type="AlphaFoldDB" id="F0XJ31"/>
<dbReference type="STRING" id="655863.F0XJ31"/>
<dbReference type="SUPFAM" id="SSF54928">
    <property type="entry name" value="RNA-binding domain, RBD"/>
    <property type="match status" value="2"/>
</dbReference>
<dbReference type="InterPro" id="IPR012677">
    <property type="entry name" value="Nucleotide-bd_a/b_plait_sf"/>
</dbReference>
<evidence type="ECO:0000256" key="4">
    <source>
        <dbReference type="SAM" id="MobiDB-lite"/>
    </source>
</evidence>
<dbReference type="Pfam" id="PF00076">
    <property type="entry name" value="RRM_1"/>
    <property type="match status" value="1"/>
</dbReference>
<dbReference type="InParanoid" id="F0XJ31"/>
<feature type="domain" description="RRM" evidence="5">
    <location>
        <begin position="348"/>
        <end position="425"/>
    </location>
</feature>
<protein>
    <submittedName>
        <fullName evidence="6">RNA-binding protein</fullName>
    </submittedName>
</protein>
<dbReference type="EMBL" id="GL629782">
    <property type="protein sequence ID" value="EFX02351.1"/>
    <property type="molecule type" value="Genomic_DNA"/>
</dbReference>
<keyword evidence="1" id="KW-0597">Phosphoprotein</keyword>
<keyword evidence="7" id="KW-1185">Reference proteome</keyword>
<dbReference type="PANTHER" id="PTHR10501">
    <property type="entry name" value="U1 SMALL NUCLEAR RIBONUCLEOPROTEIN A/U2 SMALL NUCLEAR RIBONUCLEOPROTEIN B"/>
    <property type="match status" value="1"/>
</dbReference>
<accession>F0XJ31</accession>
<evidence type="ECO:0000256" key="1">
    <source>
        <dbReference type="ARBA" id="ARBA00022553"/>
    </source>
</evidence>
<dbReference type="HOGENOM" id="CLU_017278_0_0_1"/>
<reference evidence="6 7" key="1">
    <citation type="journal article" date="2011" name="Proc. Natl. Acad. Sci. U.S.A.">
        <title>Genome and transcriptome analyses of the mountain pine beetle-fungal symbiont Grosmannia clavigera, a lodgepole pine pathogen.</title>
        <authorList>
            <person name="DiGuistini S."/>
            <person name="Wang Y."/>
            <person name="Liao N.Y."/>
            <person name="Taylor G."/>
            <person name="Tanguay P."/>
            <person name="Feau N."/>
            <person name="Henrissat B."/>
            <person name="Chan S.K."/>
            <person name="Hesse-Orce U."/>
            <person name="Alamouti S.M."/>
            <person name="Tsui C.K.M."/>
            <person name="Docking R.T."/>
            <person name="Levasseur A."/>
            <person name="Haridas S."/>
            <person name="Robertson G."/>
            <person name="Birol I."/>
            <person name="Holt R.A."/>
            <person name="Marra M.A."/>
            <person name="Hamelin R.C."/>
            <person name="Hirst M."/>
            <person name="Jones S.J.M."/>
            <person name="Bohlmann J."/>
            <person name="Breuil C."/>
        </authorList>
    </citation>
    <scope>NUCLEOTIDE SEQUENCE [LARGE SCALE GENOMIC DNA]</scope>
    <source>
        <strain evidence="7">kw1407 / UAMH 11150</strain>
    </source>
</reference>
<dbReference type="Proteomes" id="UP000007796">
    <property type="component" value="Unassembled WGS sequence"/>
</dbReference>
<organism evidence="7">
    <name type="scientific">Grosmannia clavigera (strain kw1407 / UAMH 11150)</name>
    <name type="common">Blue stain fungus</name>
    <name type="synonym">Graphiocladiella clavigera</name>
    <dbReference type="NCBI Taxonomy" id="655863"/>
    <lineage>
        <taxon>Eukaryota</taxon>
        <taxon>Fungi</taxon>
        <taxon>Dikarya</taxon>
        <taxon>Ascomycota</taxon>
        <taxon>Pezizomycotina</taxon>
        <taxon>Sordariomycetes</taxon>
        <taxon>Sordariomycetidae</taxon>
        <taxon>Ophiostomatales</taxon>
        <taxon>Ophiostomataceae</taxon>
        <taxon>Leptographium</taxon>
    </lineage>
</organism>
<feature type="compositionally biased region" description="Pro residues" evidence="4">
    <location>
        <begin position="465"/>
        <end position="479"/>
    </location>
</feature>
<dbReference type="PROSITE" id="PS50102">
    <property type="entry name" value="RRM"/>
    <property type="match status" value="1"/>
</dbReference>
<dbReference type="InterPro" id="IPR035979">
    <property type="entry name" value="RBD_domain_sf"/>
</dbReference>
<dbReference type="OrthoDB" id="431169at2759"/>
<keyword evidence="2 3" id="KW-0694">RNA-binding</keyword>
<dbReference type="InterPro" id="IPR000504">
    <property type="entry name" value="RRM_dom"/>
</dbReference>
<dbReference type="RefSeq" id="XP_014171833.1">
    <property type="nucleotide sequence ID" value="XM_014316358.1"/>
</dbReference>
<dbReference type="CDD" id="cd00590">
    <property type="entry name" value="RRM_SF"/>
    <property type="match status" value="1"/>
</dbReference>
<dbReference type="FunFam" id="3.30.70.330:FF:000089">
    <property type="entry name" value="RNA binding protein"/>
    <property type="match status" value="1"/>
</dbReference>
<feature type="region of interest" description="Disordered" evidence="4">
    <location>
        <begin position="465"/>
        <end position="489"/>
    </location>
</feature>
<evidence type="ECO:0000313" key="7">
    <source>
        <dbReference type="Proteomes" id="UP000007796"/>
    </source>
</evidence>
<feature type="region of interest" description="Disordered" evidence="4">
    <location>
        <begin position="277"/>
        <end position="345"/>
    </location>
</feature>
<sequence>MHGFDRDLAKAVGTPYAPASNTSPFTSILIRHLPPGTTEETLRLMTVFSKDVTSVQLVPAELTEDPGFRSAILSFGSAEGALEAKNMLDGKKNVTNDATLIVELVHNGGRRFTADMSTTVTPGSSVASSRGSNRFPFQPFDMGNAYTNSGLSSAAAAAVTRPPSDLANSEPVTATQQMQSFFSTQSPIGTHRKDVALHTGKDMINDDSVSDDETRELLKDPVAYAENGGAAAAAAGPNISAMGANGLYSISSQPRRPTLPQIPSFAAHMAALSLNTSNTGPPGNMSAYGQVTSPYSTHPNSISPSSLGGPGPGPVPQQQGGSSFHPPYRNHTHNYPAANPADQNPPCNTLYVGNIPMDTSEEELKALFSKQRGYKRLSVRSKGNGPMCFVEFEDISFATKTLYELYGAALRGSTRGGIRLSFSKNPLGVRSNQHPAQSAANAVSANMNSPMGGVGANGFAAASGPPPGLAAPPGLPPSRAPYSNASTPLSNGVPGPTVGGPSVYGNGSPPPVYGGAAGSSGNPWAGNAALYYNHPNGNGANANGSASVGGAASGYPPFMMGK</sequence>
<evidence type="ECO:0000259" key="5">
    <source>
        <dbReference type="PROSITE" id="PS50102"/>
    </source>
</evidence>
<dbReference type="SMART" id="SM00360">
    <property type="entry name" value="RRM"/>
    <property type="match status" value="2"/>
</dbReference>
<feature type="compositionally biased region" description="Polar residues" evidence="4">
    <location>
        <begin position="277"/>
        <end position="298"/>
    </location>
</feature>
<gene>
    <name evidence="6" type="ORF">CMQ_2400</name>
</gene>
<name>F0XJ31_GROCL</name>
<dbReference type="GeneID" id="25975386"/>
<evidence type="ECO:0000256" key="3">
    <source>
        <dbReference type="PROSITE-ProRule" id="PRU00176"/>
    </source>
</evidence>
<dbReference type="eggNOG" id="KOG0118">
    <property type="taxonomic scope" value="Eukaryota"/>
</dbReference>
<dbReference type="GO" id="GO:0003723">
    <property type="term" value="F:RNA binding"/>
    <property type="evidence" value="ECO:0007669"/>
    <property type="project" value="UniProtKB-UniRule"/>
</dbReference>
<dbReference type="Gene3D" id="3.30.70.330">
    <property type="match status" value="1"/>
</dbReference>
<dbReference type="CDD" id="cd12245">
    <property type="entry name" value="RRM_scw1_like"/>
    <property type="match status" value="1"/>
</dbReference>
<proteinExistence type="predicted"/>